<feature type="transmembrane region" description="Helical" evidence="1">
    <location>
        <begin position="387"/>
        <end position="410"/>
    </location>
</feature>
<feature type="transmembrane region" description="Helical" evidence="1">
    <location>
        <begin position="520"/>
        <end position="545"/>
    </location>
</feature>
<feature type="transmembrane region" description="Helical" evidence="1">
    <location>
        <begin position="335"/>
        <end position="353"/>
    </location>
</feature>
<name>A0A1E5LEU9_9BACI</name>
<dbReference type="PANTHER" id="PTHR32063">
    <property type="match status" value="1"/>
</dbReference>
<dbReference type="InterPro" id="IPR001036">
    <property type="entry name" value="Acrflvin-R"/>
</dbReference>
<dbReference type="GO" id="GO:0042910">
    <property type="term" value="F:xenobiotic transmembrane transporter activity"/>
    <property type="evidence" value="ECO:0007669"/>
    <property type="project" value="TreeGrafter"/>
</dbReference>
<dbReference type="EMBL" id="MJEH01000024">
    <property type="protein sequence ID" value="OEH92586.1"/>
    <property type="molecule type" value="Genomic_DNA"/>
</dbReference>
<feature type="transmembrane region" description="Helical" evidence="1">
    <location>
        <begin position="431"/>
        <end position="455"/>
    </location>
</feature>
<organism evidence="2 3">
    <name type="scientific">Bacillus solimangrovi</name>
    <dbReference type="NCBI Taxonomy" id="1305675"/>
    <lineage>
        <taxon>Bacteria</taxon>
        <taxon>Bacillati</taxon>
        <taxon>Bacillota</taxon>
        <taxon>Bacilli</taxon>
        <taxon>Bacillales</taxon>
        <taxon>Bacillaceae</taxon>
        <taxon>Bacillus</taxon>
    </lineage>
</organism>
<feature type="transmembrane region" description="Helical" evidence="1">
    <location>
        <begin position="976"/>
        <end position="1001"/>
    </location>
</feature>
<dbReference type="Gene3D" id="1.20.1640.10">
    <property type="entry name" value="Multidrug efflux transporter AcrB transmembrane domain"/>
    <property type="match status" value="2"/>
</dbReference>
<keyword evidence="1" id="KW-0472">Membrane</keyword>
<dbReference type="Proteomes" id="UP000095209">
    <property type="component" value="Unassembled WGS sequence"/>
</dbReference>
<dbReference type="Gene3D" id="3.30.70.1320">
    <property type="entry name" value="Multidrug efflux transporter AcrB pore domain like"/>
    <property type="match status" value="1"/>
</dbReference>
<feature type="transmembrane region" description="Helical" evidence="1">
    <location>
        <begin position="850"/>
        <end position="872"/>
    </location>
</feature>
<dbReference type="Gene3D" id="3.30.70.1440">
    <property type="entry name" value="Multidrug efflux transporter AcrB pore domain"/>
    <property type="match status" value="1"/>
</dbReference>
<evidence type="ECO:0008006" key="4">
    <source>
        <dbReference type="Google" id="ProtNLM"/>
    </source>
</evidence>
<keyword evidence="1" id="KW-0812">Transmembrane</keyword>
<dbReference type="Gene3D" id="3.30.2090.10">
    <property type="entry name" value="Multidrug efflux transporter AcrB TolC docking domain, DN and DC subdomains"/>
    <property type="match status" value="2"/>
</dbReference>
<feature type="transmembrane region" description="Helical" evidence="1">
    <location>
        <begin position="907"/>
        <end position="930"/>
    </location>
</feature>
<feature type="transmembrane region" description="Helical" evidence="1">
    <location>
        <begin position="879"/>
        <end position="901"/>
    </location>
</feature>
<proteinExistence type="predicted"/>
<dbReference type="PRINTS" id="PR00702">
    <property type="entry name" value="ACRIFLAVINRP"/>
</dbReference>
<comment type="caution">
    <text evidence="2">The sequence shown here is derived from an EMBL/GenBank/DDBJ whole genome shotgun (WGS) entry which is preliminary data.</text>
</comment>
<feature type="transmembrane region" description="Helical" evidence="1">
    <location>
        <begin position="467"/>
        <end position="490"/>
    </location>
</feature>
<dbReference type="GO" id="GO:0005886">
    <property type="term" value="C:plasma membrane"/>
    <property type="evidence" value="ECO:0007669"/>
    <property type="project" value="TreeGrafter"/>
</dbReference>
<feature type="transmembrane region" description="Helical" evidence="1">
    <location>
        <begin position="951"/>
        <end position="970"/>
    </location>
</feature>
<dbReference type="PANTHER" id="PTHR32063:SF18">
    <property type="entry name" value="CATION EFFLUX SYSTEM PROTEIN"/>
    <property type="match status" value="1"/>
</dbReference>
<dbReference type="Pfam" id="PF00873">
    <property type="entry name" value="ACR_tran"/>
    <property type="match status" value="1"/>
</dbReference>
<dbReference type="SUPFAM" id="SSF82714">
    <property type="entry name" value="Multidrug efflux transporter AcrB TolC docking domain, DN and DC subdomains"/>
    <property type="match status" value="2"/>
</dbReference>
<dbReference type="STRING" id="1305675.BFG57_14985"/>
<evidence type="ECO:0000256" key="1">
    <source>
        <dbReference type="SAM" id="Phobius"/>
    </source>
</evidence>
<keyword evidence="1" id="KW-1133">Transmembrane helix</keyword>
<keyword evidence="3" id="KW-1185">Reference proteome</keyword>
<accession>A0A1E5LEU9</accession>
<dbReference type="InterPro" id="IPR027463">
    <property type="entry name" value="AcrB_DN_DC_subdom"/>
</dbReference>
<evidence type="ECO:0000313" key="2">
    <source>
        <dbReference type="EMBL" id="OEH92586.1"/>
    </source>
</evidence>
<dbReference type="SUPFAM" id="SSF82866">
    <property type="entry name" value="Multidrug efflux transporter AcrB transmembrane domain"/>
    <property type="match status" value="2"/>
</dbReference>
<dbReference type="AlphaFoldDB" id="A0A1E5LEU9"/>
<dbReference type="OrthoDB" id="9757876at2"/>
<feature type="transmembrane region" description="Helical" evidence="1">
    <location>
        <begin position="360"/>
        <end position="381"/>
    </location>
</feature>
<reference evidence="2 3" key="1">
    <citation type="submission" date="2016-08" db="EMBL/GenBank/DDBJ databases">
        <title>Genome of Bacillus solimangrovi GH2-4.</title>
        <authorList>
            <person name="Lim S."/>
            <person name="Kim B.-C."/>
        </authorList>
    </citation>
    <scope>NUCLEOTIDE SEQUENCE [LARGE SCALE GENOMIC DNA]</scope>
    <source>
        <strain evidence="2 3">GH2-4</strain>
    </source>
</reference>
<dbReference type="RefSeq" id="WP_069717369.1">
    <property type="nucleotide sequence ID" value="NZ_MJEH01000024.1"/>
</dbReference>
<gene>
    <name evidence="2" type="ORF">BFG57_14985</name>
</gene>
<protein>
    <recommendedName>
        <fullName evidence="4">Acriflavin resistance protein</fullName>
    </recommendedName>
</protein>
<evidence type="ECO:0000313" key="3">
    <source>
        <dbReference type="Proteomes" id="UP000095209"/>
    </source>
</evidence>
<dbReference type="Gene3D" id="3.30.70.1430">
    <property type="entry name" value="Multidrug efflux transporter AcrB pore domain"/>
    <property type="match status" value="2"/>
</dbReference>
<dbReference type="SUPFAM" id="SSF82693">
    <property type="entry name" value="Multidrug efflux transporter AcrB pore domain, PN1, PN2, PC1 and PC2 subdomains"/>
    <property type="match status" value="2"/>
</dbReference>
<feature type="transmembrane region" description="Helical" evidence="1">
    <location>
        <begin position="15"/>
        <end position="34"/>
    </location>
</feature>
<sequence>MSKGAIYKAIVNRKVTFFVIVLVILAGMISYRAIPKQEIPDVTSPAALISTIYPGASSSEIEQLVTTPIEDELSDIDGILKLESTSVSNLSIVIVEFDVDVDTGEVFDDVRTKVDAVKSDLPDGAMEPEIDTELTETPGVILAFTGENYEQAQLEEYAEVYKRELRLVDGIRKIDVEGSEEKRIVVEVDHTKLASYQLSLDDILTLLSGQNINISSGSIGEGSSKINVKTEGLFESLDEIENMIVDVSQETGAVIRIRDLADVKFERSDRDLRIRHNGEESVLLALYFEKSQNSVAIGEDLKKKLDMLNHNVPSDLHVDEVVFQPDDVDKSISDFIINLVIGVILVIIVALIGMGWRSAIVISTALPLAIFTTFGVMYVMGVKLEQISIAGLIIALGMLVDNSIVVSDSIRKRLDDGEARLKACVEGTKDVAVPMFASLLTVLTAFTPLLIIPGASGEFLNSLPKVVMVSLIASYLTALFVIPMLSYVALPSAEQSKPQRKTKLFHFFVNAHAYVSKRKVLAPILTIVLFAAMVFTQSLLGLSFFPKADKDMLYIDINTLESNDIEITESVIETVEDILSEEPEVKSYTSAVGGGLPRFFVTVFRGGESADAAQVKLDIDLEQSERFESKPQLVDYLQERIDKSLVGVEAVVKEIEQGPPGGAPIQIRVLGEDIQEIKNIAKVVSGKLVELPGAVNVLDDSADLEYQYYIDVDTNLATQVGLSKYDIQKQIALALNGLTSSTYRTKSDEYDLVVKSNINSIEELESLAIKSSVTGVKVPLKQVANVQLRPELSVIYKYDRQYVVEVSGYAKDGYSAVEIQDQLESEMSGIDTGNVMLDFAGEKQDIENNFGAAASFAIIAVAVMFIIMFVQFKSFVQPLIIFVSIPLAMFGSFLGLLIFGLPLSFTVVLGVISLSGIVINNALILTDFMNREIENGKSIHEATANSVKSRVRPILIGATTTVFGLLPLAVSGNGLFSPMAVALMFGIMLSTALTLVLIPVLNEIVMTLLDKIQGRKSSQRVDQQHDIQV</sequence>